<accession>A0ABM7QUH7</accession>
<keyword evidence="1" id="KW-1133">Transmembrane helix</keyword>
<feature type="transmembrane region" description="Helical" evidence="1">
    <location>
        <begin position="321"/>
        <end position="343"/>
    </location>
</feature>
<feature type="domain" description="WxL Interacting Protein peptidoglycan binding" evidence="2">
    <location>
        <begin position="39"/>
        <end position="160"/>
    </location>
</feature>
<dbReference type="Pfam" id="PF06030">
    <property type="entry name" value="WxLIP_PGBD"/>
    <property type="match status" value="1"/>
</dbReference>
<evidence type="ECO:0000259" key="2">
    <source>
        <dbReference type="Pfam" id="PF06030"/>
    </source>
</evidence>
<organism evidence="4 5">
    <name type="scientific">Latilactobacillus curvatus</name>
    <name type="common">Lactobacillus curvatus</name>
    <dbReference type="NCBI Taxonomy" id="28038"/>
    <lineage>
        <taxon>Bacteria</taxon>
        <taxon>Bacillati</taxon>
        <taxon>Bacillota</taxon>
        <taxon>Bacilli</taxon>
        <taxon>Lactobacillales</taxon>
        <taxon>Lactobacillaceae</taxon>
        <taxon>Latilactobacillus</taxon>
    </lineage>
</organism>
<evidence type="ECO:0000256" key="1">
    <source>
        <dbReference type="SAM" id="Phobius"/>
    </source>
</evidence>
<feature type="domain" description="WxL Interacting Protein host binding" evidence="3">
    <location>
        <begin position="169"/>
        <end position="311"/>
    </location>
</feature>
<name>A0ABM7QUH7_LATCU</name>
<keyword evidence="1" id="KW-0812">Transmembrane</keyword>
<proteinExistence type="predicted"/>
<evidence type="ECO:0000313" key="4">
    <source>
        <dbReference type="EMBL" id="BCX30591.1"/>
    </source>
</evidence>
<dbReference type="InterPro" id="IPR021759">
    <property type="entry name" value="WxLIP_HBD"/>
</dbReference>
<sequence length="352" mass="39434">MLKKQLLRNIILGVVVGLLGGFSLLHPVQAASQNENADFEIQPIMPEGQVDESLNYFDVQFAPGTTHVIKMRVQNFTNHNITVKSEFQNGMTQMGGDMKFQTSTNGLDPSLKIPFTTIGSVNKSDRVIHLGPEETTVVQATIKMPNEKFNGLISGGWHFIEYRSNGDQKDQTISSNYAYMIGVILRGSHYKVYPELKYDSTQPILYDNRPALGIKLRNVQPMILKKIYFKAVVSKKGLFSDKRIYEKEGSSMSANSSVTLPVSWAYDDMKPGTYQVAVKVTGENLWNKLPMSWTFKKNLKVSKAAAADLNKRSIQRPTNKWIYAMTAAGTLLLVAAFGLYRVIRIGQTHVEL</sequence>
<dbReference type="InterPro" id="IPR010317">
    <property type="entry name" value="WxLIP_PGBD"/>
</dbReference>
<reference evidence="4 5" key="1">
    <citation type="submission" date="2021-05" db="EMBL/GenBank/DDBJ databases">
        <title>Complete Genome Sequence of Latilactobacillus sp. Strain WDN19, a High D-Aspartate-producing Lactic Acid Bacterium Isolated from a Japanese Pickle.</title>
        <authorList>
            <person name="Kajitani K."/>
            <person name="Takahashi S."/>
        </authorList>
    </citation>
    <scope>NUCLEOTIDE SEQUENCE [LARGE SCALE GENOMIC DNA]</scope>
    <source>
        <strain evidence="4 5">WDN19</strain>
    </source>
</reference>
<dbReference type="EMBL" id="AP024685">
    <property type="protein sequence ID" value="BCX30591.1"/>
    <property type="molecule type" value="Genomic_DNA"/>
</dbReference>
<protein>
    <submittedName>
        <fullName evidence="4">Cell wall surface anchor protein</fullName>
    </submittedName>
</protein>
<evidence type="ECO:0000313" key="5">
    <source>
        <dbReference type="Proteomes" id="UP000825100"/>
    </source>
</evidence>
<dbReference type="RefSeq" id="WP_221276255.1">
    <property type="nucleotide sequence ID" value="NZ_AP024685.1"/>
</dbReference>
<gene>
    <name evidence="4" type="ORF">LTWDN19_11580</name>
</gene>
<keyword evidence="5" id="KW-1185">Reference proteome</keyword>
<dbReference type="Pfam" id="PF11797">
    <property type="entry name" value="WxLIP_HBD"/>
    <property type="match status" value="1"/>
</dbReference>
<keyword evidence="1" id="KW-0472">Membrane</keyword>
<dbReference type="Proteomes" id="UP000825100">
    <property type="component" value="Chromosome"/>
</dbReference>
<evidence type="ECO:0000259" key="3">
    <source>
        <dbReference type="Pfam" id="PF11797"/>
    </source>
</evidence>